<keyword evidence="2" id="KW-0812">Transmembrane</keyword>
<feature type="compositionally biased region" description="Acidic residues" evidence="1">
    <location>
        <begin position="76"/>
        <end position="85"/>
    </location>
</feature>
<proteinExistence type="predicted"/>
<evidence type="ECO:0000313" key="4">
    <source>
        <dbReference type="Proteomes" id="UP000605970"/>
    </source>
</evidence>
<feature type="transmembrane region" description="Helical" evidence="2">
    <location>
        <begin position="20"/>
        <end position="39"/>
    </location>
</feature>
<dbReference type="OrthoDB" id="10590247at2759"/>
<dbReference type="Proteomes" id="UP000605970">
    <property type="component" value="Unassembled WGS sequence"/>
</dbReference>
<keyword evidence="2" id="KW-0472">Membrane</keyword>
<feature type="compositionally biased region" description="Basic and acidic residues" evidence="1">
    <location>
        <begin position="86"/>
        <end position="95"/>
    </location>
</feature>
<feature type="region of interest" description="Disordered" evidence="1">
    <location>
        <begin position="69"/>
        <end position="95"/>
    </location>
</feature>
<comment type="caution">
    <text evidence="3">The sequence shown here is derived from an EMBL/GenBank/DDBJ whole genome shotgun (WGS) entry which is preliminary data.</text>
</comment>
<dbReference type="AlphaFoldDB" id="A0A8S9ZQP8"/>
<accession>A0A8S9ZQP8</accession>
<organism evidence="3 4">
    <name type="scientific">Meloidogyne graminicola</name>
    <dbReference type="NCBI Taxonomy" id="189291"/>
    <lineage>
        <taxon>Eukaryota</taxon>
        <taxon>Metazoa</taxon>
        <taxon>Ecdysozoa</taxon>
        <taxon>Nematoda</taxon>
        <taxon>Chromadorea</taxon>
        <taxon>Rhabditida</taxon>
        <taxon>Tylenchina</taxon>
        <taxon>Tylenchomorpha</taxon>
        <taxon>Tylenchoidea</taxon>
        <taxon>Meloidogynidae</taxon>
        <taxon>Meloidogyninae</taxon>
        <taxon>Meloidogyne</taxon>
    </lineage>
</organism>
<evidence type="ECO:0000256" key="2">
    <source>
        <dbReference type="SAM" id="Phobius"/>
    </source>
</evidence>
<protein>
    <submittedName>
        <fullName evidence="3">Uncharacterized protein</fullName>
    </submittedName>
</protein>
<keyword evidence="2" id="KW-1133">Transmembrane helix</keyword>
<evidence type="ECO:0000313" key="3">
    <source>
        <dbReference type="EMBL" id="KAF7635785.1"/>
    </source>
</evidence>
<sequence>MPTVKNFALHRPFTMSFERSIIATLIALTMLSISFCCLCRSIKRSKSKSLSGGQISVIENRNDGFERVPLRNDYNSENDSDEEEVLDTRRMSVPV</sequence>
<name>A0A8S9ZQP8_9BILA</name>
<evidence type="ECO:0000256" key="1">
    <source>
        <dbReference type="SAM" id="MobiDB-lite"/>
    </source>
</evidence>
<reference evidence="3" key="1">
    <citation type="journal article" date="2020" name="Ecol. Evol.">
        <title>Genome structure and content of the rice root-knot nematode (Meloidogyne graminicola).</title>
        <authorList>
            <person name="Phan N.T."/>
            <person name="Danchin E.G.J."/>
            <person name="Klopp C."/>
            <person name="Perfus-Barbeoch L."/>
            <person name="Kozlowski D.K."/>
            <person name="Koutsovoulos G.D."/>
            <person name="Lopez-Roques C."/>
            <person name="Bouchez O."/>
            <person name="Zahm M."/>
            <person name="Besnard G."/>
            <person name="Bellafiore S."/>
        </authorList>
    </citation>
    <scope>NUCLEOTIDE SEQUENCE</scope>
    <source>
        <strain evidence="3">VN-18</strain>
    </source>
</reference>
<keyword evidence="4" id="KW-1185">Reference proteome</keyword>
<gene>
    <name evidence="3" type="ORF">Mgra_00004698</name>
</gene>
<dbReference type="EMBL" id="JABEBT010000037">
    <property type="protein sequence ID" value="KAF7635785.1"/>
    <property type="molecule type" value="Genomic_DNA"/>
</dbReference>